<keyword evidence="1" id="KW-1133">Transmembrane helix</keyword>
<comment type="caution">
    <text evidence="2">The sequence shown here is derived from an EMBL/GenBank/DDBJ whole genome shotgun (WGS) entry which is preliminary data.</text>
</comment>
<dbReference type="VEuPathDB" id="MicrosporidiaDB:AAJ76_230003"/>
<protein>
    <submittedName>
        <fullName evidence="2">Uncharacterized protein</fullName>
    </submittedName>
</protein>
<proteinExistence type="predicted"/>
<name>A0A0F9WF29_9MICR</name>
<dbReference type="AlphaFoldDB" id="A0A0F9WF29"/>
<organism evidence="2 3">
    <name type="scientific">Vairimorpha ceranae</name>
    <dbReference type="NCBI Taxonomy" id="40302"/>
    <lineage>
        <taxon>Eukaryota</taxon>
        <taxon>Fungi</taxon>
        <taxon>Fungi incertae sedis</taxon>
        <taxon>Microsporidia</taxon>
        <taxon>Nosematidae</taxon>
        <taxon>Vairimorpha</taxon>
    </lineage>
</organism>
<sequence length="40" mass="4762">FMPAVFNNYGYFFRIGYLLLVAIFYRSRGKKKLAQGQRNL</sequence>
<dbReference type="RefSeq" id="XP_024331087.1">
    <property type="nucleotide sequence ID" value="XM_024474692.1"/>
</dbReference>
<evidence type="ECO:0000256" key="1">
    <source>
        <dbReference type="SAM" id="Phobius"/>
    </source>
</evidence>
<dbReference type="EMBL" id="JPQZ01000023">
    <property type="protein sequence ID" value="KKO75345.1"/>
    <property type="molecule type" value="Genomic_DNA"/>
</dbReference>
<keyword evidence="1" id="KW-0812">Transmembrane</keyword>
<dbReference type="GeneID" id="36319618"/>
<feature type="transmembrane region" description="Helical" evidence="1">
    <location>
        <begin position="6"/>
        <end position="25"/>
    </location>
</feature>
<gene>
    <name evidence="2" type="ORF">AAJ76_230003</name>
</gene>
<keyword evidence="3" id="KW-1185">Reference proteome</keyword>
<dbReference type="Proteomes" id="UP000034350">
    <property type="component" value="Unassembled WGS sequence"/>
</dbReference>
<accession>A0A0F9WF29</accession>
<reference evidence="2 3" key="1">
    <citation type="journal article" date="2015" name="Environ. Microbiol.">
        <title>Genome analyses suggest the presence of polyploidy and recent human-driven expansions in eight global populations of the honeybee pathogen Nosema ceranae.</title>
        <authorList>
            <person name="Pelin A."/>
            <person name="Selman M."/>
            <person name="Aris-Brosou S."/>
            <person name="Farinelli L."/>
            <person name="Corradi N."/>
        </authorList>
    </citation>
    <scope>NUCLEOTIDE SEQUENCE [LARGE SCALE GENOMIC DNA]</scope>
    <source>
        <strain evidence="2 3">PA08 1199</strain>
    </source>
</reference>
<evidence type="ECO:0000313" key="3">
    <source>
        <dbReference type="Proteomes" id="UP000034350"/>
    </source>
</evidence>
<keyword evidence="1" id="KW-0472">Membrane</keyword>
<evidence type="ECO:0000313" key="2">
    <source>
        <dbReference type="EMBL" id="KKO75345.1"/>
    </source>
</evidence>
<feature type="non-terminal residue" evidence="2">
    <location>
        <position position="1"/>
    </location>
</feature>